<comment type="caution">
    <text evidence="2">The sequence shown here is derived from an EMBL/GenBank/DDBJ whole genome shotgun (WGS) entry which is preliminary data.</text>
</comment>
<evidence type="ECO:0000313" key="2">
    <source>
        <dbReference type="EMBL" id="RWX81747.1"/>
    </source>
</evidence>
<dbReference type="EMBL" id="SBIP01000001">
    <property type="protein sequence ID" value="RWX81747.1"/>
    <property type="molecule type" value="Genomic_DNA"/>
</dbReference>
<accession>A0A3S3RQ75</accession>
<feature type="compositionally biased region" description="Polar residues" evidence="1">
    <location>
        <begin position="1"/>
        <end position="14"/>
    </location>
</feature>
<feature type="region of interest" description="Disordered" evidence="1">
    <location>
        <begin position="1"/>
        <end position="21"/>
    </location>
</feature>
<reference evidence="2 3" key="1">
    <citation type="submission" date="2019-01" db="EMBL/GenBank/DDBJ databases">
        <title>The draft genome of Rhizobium sp. 24NR.</title>
        <authorList>
            <person name="Liu L."/>
            <person name="Liang L."/>
            <person name="Shi S."/>
            <person name="Xu L."/>
            <person name="Wang X."/>
            <person name="Li L."/>
            <person name="Zhang X."/>
        </authorList>
    </citation>
    <scope>NUCLEOTIDE SEQUENCE [LARGE SCALE GENOMIC DNA]</scope>
    <source>
        <strain evidence="2 3">24NR</strain>
    </source>
</reference>
<evidence type="ECO:0000313" key="3">
    <source>
        <dbReference type="Proteomes" id="UP000287687"/>
    </source>
</evidence>
<dbReference type="RefSeq" id="WP_128441906.1">
    <property type="nucleotide sequence ID" value="NZ_SBIP01000001.1"/>
</dbReference>
<gene>
    <name evidence="2" type="ORF">EPK99_05705</name>
</gene>
<organism evidence="2 3">
    <name type="scientific">Neorhizobium lilium</name>
    <dbReference type="NCBI Taxonomy" id="2503024"/>
    <lineage>
        <taxon>Bacteria</taxon>
        <taxon>Pseudomonadati</taxon>
        <taxon>Pseudomonadota</taxon>
        <taxon>Alphaproteobacteria</taxon>
        <taxon>Hyphomicrobiales</taxon>
        <taxon>Rhizobiaceae</taxon>
        <taxon>Rhizobium/Agrobacterium group</taxon>
        <taxon>Neorhizobium</taxon>
    </lineage>
</organism>
<dbReference type="Proteomes" id="UP000287687">
    <property type="component" value="Unassembled WGS sequence"/>
</dbReference>
<proteinExistence type="predicted"/>
<dbReference type="OrthoDB" id="8373484at2"/>
<sequence length="64" mass="7493">MLETTQTTSTQGFKPSQPERSRAVFCQEDFELIRTAVSQYLQQNQGKPDWAKYSNLYHRIGRLL</sequence>
<keyword evidence="3" id="KW-1185">Reference proteome</keyword>
<name>A0A3S3RQ75_9HYPH</name>
<protein>
    <submittedName>
        <fullName evidence="2">Uncharacterized protein</fullName>
    </submittedName>
</protein>
<dbReference type="AlphaFoldDB" id="A0A3S3RQ75"/>
<evidence type="ECO:0000256" key="1">
    <source>
        <dbReference type="SAM" id="MobiDB-lite"/>
    </source>
</evidence>